<dbReference type="Proteomes" id="UP001221208">
    <property type="component" value="Unassembled WGS sequence"/>
</dbReference>
<dbReference type="SMART" id="SM00283">
    <property type="entry name" value="MA"/>
    <property type="match status" value="1"/>
</dbReference>
<dbReference type="Pfam" id="PF00015">
    <property type="entry name" value="MCPsignal"/>
    <property type="match status" value="1"/>
</dbReference>
<dbReference type="PANTHER" id="PTHR32089">
    <property type="entry name" value="METHYL-ACCEPTING CHEMOTAXIS PROTEIN MCPB"/>
    <property type="match status" value="1"/>
</dbReference>
<keyword evidence="1 3" id="KW-0807">Transducer</keyword>
<reference evidence="5 6" key="1">
    <citation type="submission" date="2022-10" db="EMBL/GenBank/DDBJ databases">
        <title>Janthinobacterium sp. hw3 Genome sequencing.</title>
        <authorList>
            <person name="Park S."/>
        </authorList>
    </citation>
    <scope>NUCLEOTIDE SEQUENCE [LARGE SCALE GENOMIC DNA]</scope>
    <source>
        <strain evidence="6">hw3</strain>
    </source>
</reference>
<evidence type="ECO:0000256" key="1">
    <source>
        <dbReference type="ARBA" id="ARBA00023224"/>
    </source>
</evidence>
<name>A0ABT5JUQ0_9BURK</name>
<evidence type="ECO:0000259" key="4">
    <source>
        <dbReference type="PROSITE" id="PS50111"/>
    </source>
</evidence>
<dbReference type="Gene3D" id="1.10.287.950">
    <property type="entry name" value="Methyl-accepting chemotaxis protein"/>
    <property type="match status" value="1"/>
</dbReference>
<comment type="caution">
    <text evidence="5">The sequence shown here is derived from an EMBL/GenBank/DDBJ whole genome shotgun (WGS) entry which is preliminary data.</text>
</comment>
<dbReference type="EMBL" id="JAQQXR010000001">
    <property type="protein sequence ID" value="MDC8756452.1"/>
    <property type="molecule type" value="Genomic_DNA"/>
</dbReference>
<dbReference type="RefSeq" id="WP_273669084.1">
    <property type="nucleotide sequence ID" value="NZ_JAQQXR010000001.1"/>
</dbReference>
<evidence type="ECO:0000313" key="6">
    <source>
        <dbReference type="Proteomes" id="UP001221208"/>
    </source>
</evidence>
<evidence type="ECO:0000256" key="2">
    <source>
        <dbReference type="ARBA" id="ARBA00029447"/>
    </source>
</evidence>
<feature type="domain" description="Methyl-accepting transducer" evidence="4">
    <location>
        <begin position="169"/>
        <end position="245"/>
    </location>
</feature>
<dbReference type="PRINTS" id="PR00260">
    <property type="entry name" value="CHEMTRNSDUCR"/>
</dbReference>
<organism evidence="5 6">
    <name type="scientific">Janthinobacterium fluminis</name>
    <dbReference type="NCBI Taxonomy" id="2987524"/>
    <lineage>
        <taxon>Bacteria</taxon>
        <taxon>Pseudomonadati</taxon>
        <taxon>Pseudomonadota</taxon>
        <taxon>Betaproteobacteria</taxon>
        <taxon>Burkholderiales</taxon>
        <taxon>Oxalobacteraceae</taxon>
        <taxon>Janthinobacterium</taxon>
    </lineage>
</organism>
<protein>
    <submittedName>
        <fullName evidence="5">Methyl-accepting chemotaxis protein</fullName>
    </submittedName>
</protein>
<dbReference type="InterPro" id="IPR004089">
    <property type="entry name" value="MCPsignal_dom"/>
</dbReference>
<sequence>MTRAAAIAALLAGGRARRWLPAAAAAACAALPLWQHAGPLQWLALAGVAVVAAVMAAGADRTDAEAPGAAAAVAAAPPGAGADALLDQVLPVWQRHVDSVREQSETAIGQLLSGFSSLLTQFDAAGFNSVGAGADTQTTMSLLTLCQRELGPVIACLEGVINSKAGLLDQVRSLAASVAELKRMADEVGQIAAQTNLLAINASIEAARAGDAGRGFAVIAAEVRRLSLSSADIGKRINVRMDQVSGTMAATLSAAARADVADRDAIGASSQVMEDVLGHVGELAESSEAMRARGGVIRQDVAGLLVALQFQDRIRQILEVVAADIERMRQSLAGPERLPDAHAWLADLGRHYTMEDERASHGKPGAPAAAAAAQDEVTFF</sequence>
<dbReference type="PANTHER" id="PTHR32089:SF112">
    <property type="entry name" value="LYSOZYME-LIKE PROTEIN-RELATED"/>
    <property type="match status" value="1"/>
</dbReference>
<keyword evidence="6" id="KW-1185">Reference proteome</keyword>
<comment type="similarity">
    <text evidence="2">Belongs to the methyl-accepting chemotaxis (MCP) protein family.</text>
</comment>
<accession>A0ABT5JUQ0</accession>
<dbReference type="PROSITE" id="PS50111">
    <property type="entry name" value="CHEMOTAXIS_TRANSDUC_2"/>
    <property type="match status" value="1"/>
</dbReference>
<dbReference type="SUPFAM" id="SSF58104">
    <property type="entry name" value="Methyl-accepting chemotaxis protein (MCP) signaling domain"/>
    <property type="match status" value="1"/>
</dbReference>
<gene>
    <name evidence="5" type="ORF">OIK44_02485</name>
</gene>
<proteinExistence type="inferred from homology"/>
<evidence type="ECO:0000313" key="5">
    <source>
        <dbReference type="EMBL" id="MDC8756452.1"/>
    </source>
</evidence>
<dbReference type="InterPro" id="IPR004090">
    <property type="entry name" value="Chemotax_Me-accpt_rcpt"/>
</dbReference>
<evidence type="ECO:0000256" key="3">
    <source>
        <dbReference type="PROSITE-ProRule" id="PRU00284"/>
    </source>
</evidence>